<dbReference type="Pfam" id="PF10469">
    <property type="entry name" value="AKAP7_NLS"/>
    <property type="match status" value="1"/>
</dbReference>
<proteinExistence type="predicted"/>
<dbReference type="STRING" id="1344416.A0A139AMZ5"/>
<feature type="region of interest" description="Disordered" evidence="1">
    <location>
        <begin position="28"/>
        <end position="55"/>
    </location>
</feature>
<evidence type="ECO:0000313" key="5">
    <source>
        <dbReference type="Proteomes" id="UP000070544"/>
    </source>
</evidence>
<evidence type="ECO:0000259" key="2">
    <source>
        <dbReference type="Pfam" id="PF10469"/>
    </source>
</evidence>
<dbReference type="Pfam" id="PF14216">
    <property type="entry name" value="DUF4326"/>
    <property type="match status" value="1"/>
</dbReference>
<accession>A0A139AMZ5</accession>
<dbReference type="SUPFAM" id="SSF55144">
    <property type="entry name" value="LigT-like"/>
    <property type="match status" value="1"/>
</dbReference>
<dbReference type="InterPro" id="IPR019510">
    <property type="entry name" value="AKAP7-like_phosphoesterase"/>
</dbReference>
<dbReference type="PANTHER" id="PTHR13360:SF1">
    <property type="entry name" value="ACTIVATING SIGNAL COINTEGRATOR 1 COMPLEX SUBUNIT 1"/>
    <property type="match status" value="1"/>
</dbReference>
<dbReference type="GO" id="GO:0006307">
    <property type="term" value="P:DNA alkylation repair"/>
    <property type="evidence" value="ECO:0007669"/>
    <property type="project" value="InterPro"/>
</dbReference>
<dbReference type="InterPro" id="IPR009097">
    <property type="entry name" value="Cyclic_Pdiesterase"/>
</dbReference>
<dbReference type="InterPro" id="IPR009210">
    <property type="entry name" value="ASCC1"/>
</dbReference>
<dbReference type="OrthoDB" id="277832at2759"/>
<dbReference type="Proteomes" id="UP000070544">
    <property type="component" value="Unassembled WGS sequence"/>
</dbReference>
<feature type="domain" description="DUF4326" evidence="3">
    <location>
        <begin position="74"/>
        <end position="165"/>
    </location>
</feature>
<dbReference type="PANTHER" id="PTHR13360">
    <property type="entry name" value="ACTIVATING SIGNAL COINTEGRATOR 1 COMPLEX SUBUNIT 1"/>
    <property type="match status" value="1"/>
</dbReference>
<name>A0A139AMZ5_GONPJ</name>
<dbReference type="Gene3D" id="3.90.1140.10">
    <property type="entry name" value="Cyclic phosphodiesterase"/>
    <property type="match status" value="1"/>
</dbReference>
<dbReference type="InterPro" id="IPR025475">
    <property type="entry name" value="DUF4326"/>
</dbReference>
<protein>
    <submittedName>
        <fullName evidence="4">Uncharacterized protein</fullName>
    </submittedName>
</protein>
<organism evidence="4 5">
    <name type="scientific">Gonapodya prolifera (strain JEL478)</name>
    <name type="common">Monoblepharis prolifera</name>
    <dbReference type="NCBI Taxonomy" id="1344416"/>
    <lineage>
        <taxon>Eukaryota</taxon>
        <taxon>Fungi</taxon>
        <taxon>Fungi incertae sedis</taxon>
        <taxon>Chytridiomycota</taxon>
        <taxon>Chytridiomycota incertae sedis</taxon>
        <taxon>Monoblepharidomycetes</taxon>
        <taxon>Monoblepharidales</taxon>
        <taxon>Gonapodyaceae</taxon>
        <taxon>Gonapodya</taxon>
    </lineage>
</organism>
<gene>
    <name evidence="4" type="ORF">M427DRAFT_54140</name>
</gene>
<reference evidence="4 5" key="1">
    <citation type="journal article" date="2015" name="Genome Biol. Evol.">
        <title>Phylogenomic analyses indicate that early fungi evolved digesting cell walls of algal ancestors of land plants.</title>
        <authorList>
            <person name="Chang Y."/>
            <person name="Wang S."/>
            <person name="Sekimoto S."/>
            <person name="Aerts A.L."/>
            <person name="Choi C."/>
            <person name="Clum A."/>
            <person name="LaButti K.M."/>
            <person name="Lindquist E.A."/>
            <person name="Yee Ngan C."/>
            <person name="Ohm R.A."/>
            <person name="Salamov A.A."/>
            <person name="Grigoriev I.V."/>
            <person name="Spatafora J.W."/>
            <person name="Berbee M.L."/>
        </authorList>
    </citation>
    <scope>NUCLEOTIDE SEQUENCE [LARGE SCALE GENOMIC DNA]</scope>
    <source>
        <strain evidence="4 5">JEL478</strain>
    </source>
</reference>
<keyword evidence="5" id="KW-1185">Reference proteome</keyword>
<dbReference type="GO" id="GO:0005634">
    <property type="term" value="C:nucleus"/>
    <property type="evidence" value="ECO:0007669"/>
    <property type="project" value="TreeGrafter"/>
</dbReference>
<dbReference type="AlphaFoldDB" id="A0A139AMZ5"/>
<evidence type="ECO:0000313" key="4">
    <source>
        <dbReference type="EMBL" id="KXS17893.1"/>
    </source>
</evidence>
<dbReference type="EMBL" id="KQ965744">
    <property type="protein sequence ID" value="KXS17893.1"/>
    <property type="molecule type" value="Genomic_DNA"/>
</dbReference>
<evidence type="ECO:0000256" key="1">
    <source>
        <dbReference type="SAM" id="MobiDB-lite"/>
    </source>
</evidence>
<evidence type="ECO:0000259" key="3">
    <source>
        <dbReference type="Pfam" id="PF14216"/>
    </source>
</evidence>
<sequence length="408" mass="43965">MSFYRAYDDVTLITLGDRVFRVATSSLPENGRLRSGSNKSTPPGPSAPVSFAPAPAPTPSAPLATVVNTKNIKNISEWLKQPGNVYIGRGMPATDRRPTIPASEWGNPFKIAADSSRELVIAQYEEYIRARLDVEPDVKDRLLALEGKTLACWCAPLACHGDVIVRLIAELKGEKTSSVVPSASEPPPAPPPLPTHFVCLPLSDDPNLTRRVTSLYSDIRSMNLKGFHDSLLVHPNRLHLTLAVCSLQSDIDVDRARKVLRGLASRVYDALLTRTLLVRLRGLGVMVGTGEAAHVVNVGVHEDGYVDGAGQMEGRAATVAAIVRSGLVEAGLDVLDDERDLKLHMTIFNTLYRQPPASSGGRTPIDARGLLKKHSGLDFGTVRVGSVTLCQMGADESGYTVVEKISLP</sequence>
<dbReference type="GO" id="GO:0006355">
    <property type="term" value="P:regulation of DNA-templated transcription"/>
    <property type="evidence" value="ECO:0007669"/>
    <property type="project" value="TreeGrafter"/>
</dbReference>
<feature type="domain" description="A-kinase anchor protein 7-like phosphoesterase" evidence="2">
    <location>
        <begin position="194"/>
        <end position="406"/>
    </location>
</feature>